<reference evidence="1" key="1">
    <citation type="submission" date="2014-03" db="EMBL/GenBank/DDBJ databases">
        <authorList>
            <person name="Genoscope - CEA"/>
        </authorList>
    </citation>
    <scope>NUCLEOTIDE SEQUENCE [LARGE SCALE GENOMIC DNA]</scope>
    <source>
        <strain evidence="1">CF27</strain>
    </source>
</reference>
<evidence type="ECO:0000313" key="1">
    <source>
        <dbReference type="EMBL" id="CDQ09044.1"/>
    </source>
</evidence>
<name>A0A060UR81_9PROT</name>
<reference evidence="2 3" key="3">
    <citation type="submission" date="2017-03" db="EMBL/GenBank/DDBJ databases">
        <authorList>
            <person name="Regsiter A."/>
            <person name="William W."/>
        </authorList>
    </citation>
    <scope>NUCLEOTIDE SEQUENCE [LARGE SCALE GENOMIC DNA]</scope>
    <source>
        <strain evidence="2">PRJEB5721</strain>
    </source>
</reference>
<sequence>MLRGRPHHGVSDGGSVRVDRHSCDLCVGTAGDIYRPLQVRRIRRKGWRDSHAPALPLARHSRNIHPGRGPAADHDYFHASSSAGHLADSASCRPPPSRPSSLMSWYQPVRLVPRHKAASGGSLFAAVIGDAAYNTAWQLFPNQGAGRVPYACAGHRCVSEIAARRDPGIGF</sequence>
<gene>
    <name evidence="1" type="ORF">AFERRI_150049</name>
    <name evidence="2" type="ORF">AFERRI_20408</name>
</gene>
<dbReference type="EMBL" id="LT841305">
    <property type="protein sequence ID" value="SMH65625.1"/>
    <property type="molecule type" value="Genomic_DNA"/>
</dbReference>
<evidence type="ECO:0000313" key="2">
    <source>
        <dbReference type="EMBL" id="SMH65625.1"/>
    </source>
</evidence>
<organism evidence="1">
    <name type="scientific">Acidithiobacillus ferrivorans</name>
    <dbReference type="NCBI Taxonomy" id="160808"/>
    <lineage>
        <taxon>Bacteria</taxon>
        <taxon>Pseudomonadati</taxon>
        <taxon>Pseudomonadota</taxon>
        <taxon>Acidithiobacillia</taxon>
        <taxon>Acidithiobacillales</taxon>
        <taxon>Acidithiobacillaceae</taxon>
        <taxon>Acidithiobacillus</taxon>
    </lineage>
</organism>
<dbReference type="Proteomes" id="UP000193925">
    <property type="component" value="Chromosome AFERRI"/>
</dbReference>
<dbReference type="AlphaFoldDB" id="A0A060UR81"/>
<keyword evidence="3" id="KW-1185">Reference proteome</keyword>
<dbReference type="EMBL" id="CCCS020000007">
    <property type="protein sequence ID" value="CDQ09044.1"/>
    <property type="molecule type" value="Genomic_DNA"/>
</dbReference>
<reference evidence="1" key="2">
    <citation type="submission" date="2014-07" db="EMBL/GenBank/DDBJ databases">
        <title>Initial genome analysis of the psychrotolerant acidophile Acidithiobacillus ferrivorans CF27: insights into iron and sulfur oxidation pathways and into biofilm formation.</title>
        <authorList>
            <person name="Talla E."/>
            <person name="Hedrich S."/>
            <person name="Mangenot S."/>
            <person name="Ji B."/>
            <person name="Johnson D.B."/>
            <person name="Barbe V."/>
            <person name="Bonnefoy V."/>
        </authorList>
    </citation>
    <scope>NUCLEOTIDE SEQUENCE [LARGE SCALE GENOMIC DNA]</scope>
    <source>
        <strain evidence="1">CF27</strain>
    </source>
</reference>
<accession>A0A060UR81</accession>
<evidence type="ECO:0000313" key="3">
    <source>
        <dbReference type="Proteomes" id="UP000193925"/>
    </source>
</evidence>
<protein>
    <submittedName>
        <fullName evidence="1">Uncharacterized protein</fullName>
    </submittedName>
</protein>
<proteinExistence type="predicted"/>